<evidence type="ECO:0000313" key="5">
    <source>
        <dbReference type="Proteomes" id="UP000570678"/>
    </source>
</evidence>
<keyword evidence="2" id="KW-0560">Oxidoreductase</keyword>
<evidence type="ECO:0000256" key="1">
    <source>
        <dbReference type="ARBA" id="ARBA00006484"/>
    </source>
</evidence>
<dbReference type="PROSITE" id="PS00061">
    <property type="entry name" value="ADH_SHORT"/>
    <property type="match status" value="1"/>
</dbReference>
<name>A0A846Y9U7_9NOCA</name>
<dbReference type="EMBL" id="JAAXOT010000001">
    <property type="protein sequence ID" value="NKY54590.1"/>
    <property type="molecule type" value="Genomic_DNA"/>
</dbReference>
<dbReference type="InterPro" id="IPR020904">
    <property type="entry name" value="Sc_DH/Rdtase_CS"/>
</dbReference>
<dbReference type="PRINTS" id="PR00080">
    <property type="entry name" value="SDRFAMILY"/>
</dbReference>
<dbReference type="Gene3D" id="3.40.50.720">
    <property type="entry name" value="NAD(P)-binding Rossmann-like Domain"/>
    <property type="match status" value="1"/>
</dbReference>
<dbReference type="SUPFAM" id="SSF51735">
    <property type="entry name" value="NAD(P)-binding Rossmann-fold domains"/>
    <property type="match status" value="1"/>
</dbReference>
<comment type="caution">
    <text evidence="4">The sequence shown here is derived from an EMBL/GenBank/DDBJ whole genome shotgun (WGS) entry which is preliminary data.</text>
</comment>
<dbReference type="Pfam" id="PF00106">
    <property type="entry name" value="adh_short"/>
    <property type="match status" value="1"/>
</dbReference>
<dbReference type="PRINTS" id="PR00081">
    <property type="entry name" value="GDHRDH"/>
</dbReference>
<comment type="similarity">
    <text evidence="1">Belongs to the short-chain dehydrogenases/reductases (SDR) family.</text>
</comment>
<proteinExistence type="inferred from homology"/>
<evidence type="ECO:0000256" key="2">
    <source>
        <dbReference type="ARBA" id="ARBA00023002"/>
    </source>
</evidence>
<dbReference type="InterPro" id="IPR036291">
    <property type="entry name" value="NAD(P)-bd_dom_sf"/>
</dbReference>
<organism evidence="4 5">
    <name type="scientific">Nocardia flavorosea</name>
    <dbReference type="NCBI Taxonomy" id="53429"/>
    <lineage>
        <taxon>Bacteria</taxon>
        <taxon>Bacillati</taxon>
        <taxon>Actinomycetota</taxon>
        <taxon>Actinomycetes</taxon>
        <taxon>Mycobacteriales</taxon>
        <taxon>Nocardiaceae</taxon>
        <taxon>Nocardia</taxon>
    </lineage>
</organism>
<dbReference type="InterPro" id="IPR002347">
    <property type="entry name" value="SDR_fam"/>
</dbReference>
<feature type="region of interest" description="Disordered" evidence="3">
    <location>
        <begin position="1"/>
        <end position="30"/>
    </location>
</feature>
<reference evidence="4 5" key="1">
    <citation type="submission" date="2020-04" db="EMBL/GenBank/DDBJ databases">
        <title>MicrobeNet Type strains.</title>
        <authorList>
            <person name="Nicholson A.C."/>
        </authorList>
    </citation>
    <scope>NUCLEOTIDE SEQUENCE [LARGE SCALE GENOMIC DNA]</scope>
    <source>
        <strain evidence="4 5">JCM 3332</strain>
    </source>
</reference>
<dbReference type="AlphaFoldDB" id="A0A846Y9U7"/>
<dbReference type="PANTHER" id="PTHR43477:SF1">
    <property type="entry name" value="DIHYDROANTICAPSIN 7-DEHYDROGENASE"/>
    <property type="match status" value="1"/>
</dbReference>
<keyword evidence="5" id="KW-1185">Reference proteome</keyword>
<evidence type="ECO:0000313" key="4">
    <source>
        <dbReference type="EMBL" id="NKY54590.1"/>
    </source>
</evidence>
<dbReference type="RefSeq" id="WP_168433849.1">
    <property type="nucleotide sequence ID" value="NZ_JAAXOT010000001.1"/>
</dbReference>
<dbReference type="GO" id="GO:0016491">
    <property type="term" value="F:oxidoreductase activity"/>
    <property type="evidence" value="ECO:0007669"/>
    <property type="project" value="UniProtKB-KW"/>
</dbReference>
<accession>A0A846Y9U7</accession>
<dbReference type="InterPro" id="IPR051122">
    <property type="entry name" value="SDR_DHRS6-like"/>
</dbReference>
<evidence type="ECO:0000256" key="3">
    <source>
        <dbReference type="SAM" id="MobiDB-lite"/>
    </source>
</evidence>
<dbReference type="Proteomes" id="UP000570678">
    <property type="component" value="Unassembled WGS sequence"/>
</dbReference>
<dbReference type="CDD" id="cd05233">
    <property type="entry name" value="SDR_c"/>
    <property type="match status" value="1"/>
</dbReference>
<sequence length="147" mass="15254">MRARPCVGSQPQCRRRPDAHPVAGHAGPRRGRVVNIGSAAATTDFGTQLVYAVSKAGLERFTTGLAAELAGTGVAANCVRVDEALRSEALAAMIGETADPPGTGASPEEFGEAVRWLVDQPTSFTGRVLTFGDLRDLAALATHEGVV</sequence>
<protein>
    <submittedName>
        <fullName evidence="4">SDR family oxidoreductase</fullName>
    </submittedName>
</protein>
<dbReference type="PANTHER" id="PTHR43477">
    <property type="entry name" value="DIHYDROANTICAPSIN 7-DEHYDROGENASE"/>
    <property type="match status" value="1"/>
</dbReference>
<gene>
    <name evidence="4" type="ORF">HGA15_00140</name>
</gene>